<reference evidence="2" key="1">
    <citation type="submission" date="2020-11" db="EMBL/GenBank/DDBJ databases">
        <authorList>
            <person name="Tran Van P."/>
        </authorList>
    </citation>
    <scope>NUCLEOTIDE SEQUENCE</scope>
</reference>
<dbReference type="AlphaFoldDB" id="A0A7R9H1H5"/>
<organism evidence="2">
    <name type="scientific">Timema poppense</name>
    <name type="common">Walking stick</name>
    <dbReference type="NCBI Taxonomy" id="170557"/>
    <lineage>
        <taxon>Eukaryota</taxon>
        <taxon>Metazoa</taxon>
        <taxon>Ecdysozoa</taxon>
        <taxon>Arthropoda</taxon>
        <taxon>Hexapoda</taxon>
        <taxon>Insecta</taxon>
        <taxon>Pterygota</taxon>
        <taxon>Neoptera</taxon>
        <taxon>Polyneoptera</taxon>
        <taxon>Phasmatodea</taxon>
        <taxon>Timematodea</taxon>
        <taxon>Timematoidea</taxon>
        <taxon>Timematidae</taxon>
        <taxon>Timema</taxon>
    </lineage>
</organism>
<name>A0A7R9H1H5_TIMPO</name>
<evidence type="ECO:0000256" key="1">
    <source>
        <dbReference type="SAM" id="MobiDB-lite"/>
    </source>
</evidence>
<proteinExistence type="predicted"/>
<sequence>MMSNYDNYEVTDPVTQDEAIRLVAEMKTKKAPGPEGIRVETVMLLLKDHLSLAEVRIATGNMIFGLGLDENGERQDGVENWGMLSRDTKSSLADHQSAPEKITVTPDLDSYENRSITPLVTIDGGLEDTILSNS</sequence>
<feature type="region of interest" description="Disordered" evidence="1">
    <location>
        <begin position="87"/>
        <end position="106"/>
    </location>
</feature>
<evidence type="ECO:0000313" key="2">
    <source>
        <dbReference type="EMBL" id="CAD7405639.1"/>
    </source>
</evidence>
<protein>
    <submittedName>
        <fullName evidence="2">Uncharacterized protein</fullName>
    </submittedName>
</protein>
<gene>
    <name evidence="2" type="ORF">TPSB3V08_LOCUS5088</name>
</gene>
<accession>A0A7R9H1H5</accession>
<dbReference type="EMBL" id="OD002613">
    <property type="protein sequence ID" value="CAD7405639.1"/>
    <property type="molecule type" value="Genomic_DNA"/>
</dbReference>